<evidence type="ECO:0008006" key="3">
    <source>
        <dbReference type="Google" id="ProtNLM"/>
    </source>
</evidence>
<dbReference type="PANTHER" id="PTHR12526">
    <property type="entry name" value="GLYCOSYLTRANSFERASE"/>
    <property type="match status" value="1"/>
</dbReference>
<evidence type="ECO:0000313" key="1">
    <source>
        <dbReference type="EMBL" id="OGY13181.1"/>
    </source>
</evidence>
<proteinExistence type="predicted"/>
<organism evidence="1 2">
    <name type="scientific">Candidatus Blackburnbacteria bacterium RIFCSPLOWO2_01_FULL_41_27</name>
    <dbReference type="NCBI Taxonomy" id="1797520"/>
    <lineage>
        <taxon>Bacteria</taxon>
        <taxon>Candidatus Blackburniibacteriota</taxon>
    </lineage>
</organism>
<name>A0A1G1VCX0_9BACT</name>
<dbReference type="Gene3D" id="3.40.50.2000">
    <property type="entry name" value="Glycogen Phosphorylase B"/>
    <property type="match status" value="2"/>
</dbReference>
<protein>
    <recommendedName>
        <fullName evidence="3">Glycosyl transferase family 1 domain-containing protein</fullName>
    </recommendedName>
</protein>
<comment type="caution">
    <text evidence="1">The sequence shown here is derived from an EMBL/GenBank/DDBJ whole genome shotgun (WGS) entry which is preliminary data.</text>
</comment>
<dbReference type="EMBL" id="MHCD01000040">
    <property type="protein sequence ID" value="OGY13181.1"/>
    <property type="molecule type" value="Genomic_DNA"/>
</dbReference>
<dbReference type="CDD" id="cd03801">
    <property type="entry name" value="GT4_PimA-like"/>
    <property type="match status" value="1"/>
</dbReference>
<gene>
    <name evidence="1" type="ORF">A3A58_02015</name>
</gene>
<dbReference type="Proteomes" id="UP000177685">
    <property type="component" value="Unassembled WGS sequence"/>
</dbReference>
<evidence type="ECO:0000313" key="2">
    <source>
        <dbReference type="Proteomes" id="UP000177685"/>
    </source>
</evidence>
<accession>A0A1G1VCX0</accession>
<dbReference type="AlphaFoldDB" id="A0A1G1VCX0"/>
<reference evidence="1 2" key="1">
    <citation type="journal article" date="2016" name="Nat. Commun.">
        <title>Thousands of microbial genomes shed light on interconnected biogeochemical processes in an aquifer system.</title>
        <authorList>
            <person name="Anantharaman K."/>
            <person name="Brown C.T."/>
            <person name="Hug L.A."/>
            <person name="Sharon I."/>
            <person name="Castelle C.J."/>
            <person name="Probst A.J."/>
            <person name="Thomas B.C."/>
            <person name="Singh A."/>
            <person name="Wilkins M.J."/>
            <person name="Karaoz U."/>
            <person name="Brodie E.L."/>
            <person name="Williams K.H."/>
            <person name="Hubbard S.S."/>
            <person name="Banfield J.F."/>
        </authorList>
    </citation>
    <scope>NUCLEOTIDE SEQUENCE [LARGE SCALE GENOMIC DNA]</scope>
</reference>
<dbReference type="Pfam" id="PF13692">
    <property type="entry name" value="Glyco_trans_1_4"/>
    <property type="match status" value="1"/>
</dbReference>
<dbReference type="PANTHER" id="PTHR12526:SF630">
    <property type="entry name" value="GLYCOSYLTRANSFERASE"/>
    <property type="match status" value="1"/>
</dbReference>
<sequence>MRENKTFYSPLLSYVNILKDIITSLEYLYESSLVPKRSRGKYYLYWDKRKYLNKLINRIKSFYTKKTNYIDIVEPSVKHISKKPRIVHLIVWLGGIGGAPRLILDLANGLKDKYDMEGITLSDDFYYKYSNFKVYHFSKPEKTLEFLLSNPPDILHTYYYGDWKGFHRSFEMILKSKLPSAIIENLLVPIHIYRSSRINHYVYCSNYIREIQHRKFENETVIYPGVNLKEFLPNKDIEKSPNSVGMVYRLWDDKIDQSTIEMFISLVKKRPSALVYVIGGGFNFHHYVERVRIEGVRNNFYFTGEIGYKDLPSWYDRFYIFVAPVHNESYGLVVPYAMAKNIPVVAYRRGVLPELLGGTNSIVNTSNEMVDKLIYLLDNPNIASKTSSGGRKRVSNLFSMDRMKEKYDALYQKLLTER</sequence>
<dbReference type="SUPFAM" id="SSF53756">
    <property type="entry name" value="UDP-Glycosyltransferase/glycogen phosphorylase"/>
    <property type="match status" value="1"/>
</dbReference>